<name>A0ABU2WEM2_9GAMM</name>
<evidence type="ECO:0000313" key="3">
    <source>
        <dbReference type="Proteomes" id="UP001254608"/>
    </source>
</evidence>
<organism evidence="2 3">
    <name type="scientific">Banduia mediterranea</name>
    <dbReference type="NCBI Taxonomy" id="3075609"/>
    <lineage>
        <taxon>Bacteria</taxon>
        <taxon>Pseudomonadati</taxon>
        <taxon>Pseudomonadota</taxon>
        <taxon>Gammaproteobacteria</taxon>
        <taxon>Nevskiales</taxon>
        <taxon>Algiphilaceae</taxon>
        <taxon>Banduia</taxon>
    </lineage>
</organism>
<evidence type="ECO:0000256" key="1">
    <source>
        <dbReference type="SAM" id="Phobius"/>
    </source>
</evidence>
<keyword evidence="1" id="KW-0812">Transmembrane</keyword>
<keyword evidence="1" id="KW-0472">Membrane</keyword>
<evidence type="ECO:0000313" key="2">
    <source>
        <dbReference type="EMBL" id="MDT0496301.1"/>
    </source>
</evidence>
<keyword evidence="1" id="KW-1133">Transmembrane helix</keyword>
<comment type="caution">
    <text evidence="2">The sequence shown here is derived from an EMBL/GenBank/DDBJ whole genome shotgun (WGS) entry which is preliminary data.</text>
</comment>
<feature type="transmembrane region" description="Helical" evidence="1">
    <location>
        <begin position="42"/>
        <end position="61"/>
    </location>
</feature>
<dbReference type="EMBL" id="JAVRIC010000003">
    <property type="protein sequence ID" value="MDT0496301.1"/>
    <property type="molecule type" value="Genomic_DNA"/>
</dbReference>
<gene>
    <name evidence="2" type="ORF">RM530_02820</name>
</gene>
<accession>A0ABU2WEM2</accession>
<dbReference type="RefSeq" id="WP_311363695.1">
    <property type="nucleotide sequence ID" value="NZ_JAVRIC010000003.1"/>
</dbReference>
<sequence length="125" mass="13450">MVACKLALPIPRRKLAAIIAFGAGTQVVALSFELMAESVEKGAIGFVLAGQLSGTLVFILLDTMLDRAHVPGSLRQRRPLGGAGDERRLSRRARPEIGAHFGLHYSTVSRIARGVDRQVSSRSKT</sequence>
<keyword evidence="3" id="KW-1185">Reference proteome</keyword>
<dbReference type="Proteomes" id="UP001254608">
    <property type="component" value="Unassembled WGS sequence"/>
</dbReference>
<reference evidence="2 3" key="1">
    <citation type="submission" date="2023-09" db="EMBL/GenBank/DDBJ databases">
        <authorList>
            <person name="Rey-Velasco X."/>
        </authorList>
    </citation>
    <scope>NUCLEOTIDE SEQUENCE [LARGE SCALE GENOMIC DNA]</scope>
    <source>
        <strain evidence="2 3">W345</strain>
    </source>
</reference>
<protein>
    <submittedName>
        <fullName evidence="2">Uncharacterized protein</fullName>
    </submittedName>
</protein>
<proteinExistence type="predicted"/>
<feature type="transmembrane region" description="Helical" evidence="1">
    <location>
        <begin position="15"/>
        <end position="36"/>
    </location>
</feature>